<dbReference type="WBParaSite" id="ACRNAN_scaffold1378.g31492.t1">
    <property type="protein sequence ID" value="ACRNAN_scaffold1378.g31492.t1"/>
    <property type="gene ID" value="ACRNAN_scaffold1378.g31492"/>
</dbReference>
<keyword evidence="3" id="KW-0807">Transducer</keyword>
<dbReference type="GO" id="GO:0001664">
    <property type="term" value="F:G protein-coupled receptor binding"/>
    <property type="evidence" value="ECO:0007669"/>
    <property type="project" value="TreeGrafter"/>
</dbReference>
<dbReference type="CDD" id="cd00066">
    <property type="entry name" value="G-alpha"/>
    <property type="match status" value="1"/>
</dbReference>
<dbReference type="GO" id="GO:0046872">
    <property type="term" value="F:metal ion binding"/>
    <property type="evidence" value="ECO:0007669"/>
    <property type="project" value="UniProtKB-KW"/>
</dbReference>
<dbReference type="SUPFAM" id="SSF47895">
    <property type="entry name" value="Transducin (alpha subunit), insertion domain"/>
    <property type="match status" value="1"/>
</dbReference>
<proteinExistence type="predicted"/>
<dbReference type="GO" id="GO:0007188">
    <property type="term" value="P:adenylate cyclase-modulating G protein-coupled receptor signaling pathway"/>
    <property type="evidence" value="ECO:0007669"/>
    <property type="project" value="TreeGrafter"/>
</dbReference>
<evidence type="ECO:0000256" key="2">
    <source>
        <dbReference type="ARBA" id="ARBA00023134"/>
    </source>
</evidence>
<keyword evidence="5" id="KW-0460">Magnesium</keyword>
<dbReference type="GO" id="GO:0003924">
    <property type="term" value="F:GTPase activity"/>
    <property type="evidence" value="ECO:0007669"/>
    <property type="project" value="InterPro"/>
</dbReference>
<evidence type="ECO:0000256" key="1">
    <source>
        <dbReference type="ARBA" id="ARBA00022741"/>
    </source>
</evidence>
<dbReference type="GO" id="GO:0005525">
    <property type="term" value="F:GTP binding"/>
    <property type="evidence" value="ECO:0007669"/>
    <property type="project" value="UniProtKB-KW"/>
</dbReference>
<sequence length="336" mass="39209">MSRVFNSILCQNCEPEHITTTPMNLYAIESGSEINRQIDDLIIKDHLASEKVIKLLLLGPSGSGKSTILKQMKIIHLNGYNTQELWARRSLIFKNVIDSVAQLLKGLQYLGIELPEERKIDAELIYEMLASNNFPQSLPHRIHKAIKRLWSETSVQEAFNRRSEFPLMDWAKFFSDQEIRIFDVGGEKTQRRKWIHLFDNVNALFYITAISEYDQVTQDDETTNRLQDALFLFKSIGNHEVFRDKQIILFFNKKDIFLEKIANKIPLTLCFPNYRYKNDYKNTTLYIQRKFEHQINDKDKTIYTHLTCATDTDHMNFVMGSVTDMIISKALKEAGI</sequence>
<keyword evidence="2 4" id="KW-0342">GTP-binding</keyword>
<dbReference type="SMART" id="SM00275">
    <property type="entry name" value="G_alpha"/>
    <property type="match status" value="1"/>
</dbReference>
<organism evidence="6 7">
    <name type="scientific">Acrobeloides nanus</name>
    <dbReference type="NCBI Taxonomy" id="290746"/>
    <lineage>
        <taxon>Eukaryota</taxon>
        <taxon>Metazoa</taxon>
        <taxon>Ecdysozoa</taxon>
        <taxon>Nematoda</taxon>
        <taxon>Chromadorea</taxon>
        <taxon>Rhabditida</taxon>
        <taxon>Tylenchina</taxon>
        <taxon>Cephalobomorpha</taxon>
        <taxon>Cephaloboidea</taxon>
        <taxon>Cephalobidae</taxon>
        <taxon>Acrobeloides</taxon>
    </lineage>
</organism>
<feature type="binding site" evidence="5">
    <location>
        <position position="66"/>
    </location>
    <ligand>
        <name>Mg(2+)</name>
        <dbReference type="ChEBI" id="CHEBI:18420"/>
    </ligand>
</feature>
<dbReference type="GO" id="GO:0031683">
    <property type="term" value="F:G-protein beta/gamma-subunit complex binding"/>
    <property type="evidence" value="ECO:0007669"/>
    <property type="project" value="InterPro"/>
</dbReference>
<dbReference type="PANTHER" id="PTHR10218:SF243">
    <property type="entry name" value="GUANINE NUCLEOTIDE-BINDING PROTEIN ALPHA-7 SUBUNIT"/>
    <property type="match status" value="1"/>
</dbReference>
<keyword evidence="5" id="KW-0479">Metal-binding</keyword>
<dbReference type="Proteomes" id="UP000887540">
    <property type="component" value="Unplaced"/>
</dbReference>
<keyword evidence="6" id="KW-1185">Reference proteome</keyword>
<keyword evidence="1 4" id="KW-0547">Nucleotide-binding</keyword>
<dbReference type="PROSITE" id="PS51882">
    <property type="entry name" value="G_ALPHA"/>
    <property type="match status" value="1"/>
</dbReference>
<dbReference type="Gene3D" id="1.10.400.10">
    <property type="entry name" value="GI Alpha 1, domain 2-like"/>
    <property type="match status" value="1"/>
</dbReference>
<dbReference type="Pfam" id="PF00503">
    <property type="entry name" value="G-alpha"/>
    <property type="match status" value="1"/>
</dbReference>
<accession>A0A914CTC6</accession>
<dbReference type="GO" id="GO:0005834">
    <property type="term" value="C:heterotrimeric G-protein complex"/>
    <property type="evidence" value="ECO:0007669"/>
    <property type="project" value="TreeGrafter"/>
</dbReference>
<feature type="binding site" evidence="4">
    <location>
        <begin position="252"/>
        <end position="255"/>
    </location>
    <ligand>
        <name>GTP</name>
        <dbReference type="ChEBI" id="CHEBI:37565"/>
    </ligand>
</feature>
<dbReference type="PANTHER" id="PTHR10218">
    <property type="entry name" value="GTP-BINDING PROTEIN ALPHA SUBUNIT"/>
    <property type="match status" value="1"/>
</dbReference>
<reference evidence="7" key="1">
    <citation type="submission" date="2022-11" db="UniProtKB">
        <authorList>
            <consortium name="WormBaseParasite"/>
        </authorList>
    </citation>
    <scope>IDENTIFICATION</scope>
</reference>
<evidence type="ECO:0000256" key="4">
    <source>
        <dbReference type="PIRSR" id="PIRSR601019-1"/>
    </source>
</evidence>
<dbReference type="InterPro" id="IPR001019">
    <property type="entry name" value="Gprotein_alpha_su"/>
</dbReference>
<evidence type="ECO:0000313" key="6">
    <source>
        <dbReference type="Proteomes" id="UP000887540"/>
    </source>
</evidence>
<dbReference type="AlphaFoldDB" id="A0A914CTC6"/>
<dbReference type="SUPFAM" id="SSF52540">
    <property type="entry name" value="P-loop containing nucleoside triphosphate hydrolases"/>
    <property type="match status" value="1"/>
</dbReference>
<feature type="binding site" evidence="4">
    <location>
        <position position="309"/>
    </location>
    <ligand>
        <name>GTP</name>
        <dbReference type="ChEBI" id="CHEBI:37565"/>
    </ligand>
</feature>
<dbReference type="InterPro" id="IPR027417">
    <property type="entry name" value="P-loop_NTPase"/>
</dbReference>
<name>A0A914CTC6_9BILA</name>
<dbReference type="PRINTS" id="PR00318">
    <property type="entry name" value="GPROTEINA"/>
</dbReference>
<dbReference type="Gene3D" id="3.40.50.300">
    <property type="entry name" value="P-loop containing nucleotide triphosphate hydrolases"/>
    <property type="match status" value="2"/>
</dbReference>
<evidence type="ECO:0000313" key="7">
    <source>
        <dbReference type="WBParaSite" id="ACRNAN_scaffold1378.g31492.t1"/>
    </source>
</evidence>
<protein>
    <submittedName>
        <fullName evidence="7">Uncharacterized protein</fullName>
    </submittedName>
</protein>
<dbReference type="GO" id="GO:0005737">
    <property type="term" value="C:cytoplasm"/>
    <property type="evidence" value="ECO:0007669"/>
    <property type="project" value="TreeGrafter"/>
</dbReference>
<evidence type="ECO:0000256" key="5">
    <source>
        <dbReference type="PIRSR" id="PIRSR601019-2"/>
    </source>
</evidence>
<evidence type="ECO:0000256" key="3">
    <source>
        <dbReference type="ARBA" id="ARBA00023224"/>
    </source>
</evidence>
<dbReference type="InterPro" id="IPR011025">
    <property type="entry name" value="GproteinA_insert"/>
</dbReference>